<dbReference type="HOGENOM" id="CLU_2454987_0_0_1"/>
<evidence type="ECO:0000256" key="1">
    <source>
        <dbReference type="SAM" id="MobiDB-lite"/>
    </source>
</evidence>
<keyword evidence="3" id="KW-1185">Reference proteome</keyword>
<evidence type="ECO:0000313" key="3">
    <source>
        <dbReference type="Proteomes" id="UP000053424"/>
    </source>
</evidence>
<dbReference type="EMBL" id="KN831770">
    <property type="protein sequence ID" value="KIM47238.1"/>
    <property type="molecule type" value="Genomic_DNA"/>
</dbReference>
<feature type="region of interest" description="Disordered" evidence="1">
    <location>
        <begin position="1"/>
        <end position="39"/>
    </location>
</feature>
<proteinExistence type="predicted"/>
<dbReference type="AlphaFoldDB" id="A0A0C2YBM4"/>
<protein>
    <submittedName>
        <fullName evidence="2">Uncharacterized protein</fullName>
    </submittedName>
</protein>
<sequence>MANDGEGPRLHHRHLPKGVHFRETGSQGDGKQIWESRPSSSRISFLTTPIYQIEITMSIAISDSQENEITANHIGYQLGLSNDPGKQHF</sequence>
<gene>
    <name evidence="2" type="ORF">M413DRAFT_271645</name>
</gene>
<reference evidence="2 3" key="1">
    <citation type="submission" date="2014-04" db="EMBL/GenBank/DDBJ databases">
        <authorList>
            <consortium name="DOE Joint Genome Institute"/>
            <person name="Kuo A."/>
            <person name="Gay G."/>
            <person name="Dore J."/>
            <person name="Kohler A."/>
            <person name="Nagy L.G."/>
            <person name="Floudas D."/>
            <person name="Copeland A."/>
            <person name="Barry K.W."/>
            <person name="Cichocki N."/>
            <person name="Veneault-Fourrey C."/>
            <person name="LaButti K."/>
            <person name="Lindquist E.A."/>
            <person name="Lipzen A."/>
            <person name="Lundell T."/>
            <person name="Morin E."/>
            <person name="Murat C."/>
            <person name="Sun H."/>
            <person name="Tunlid A."/>
            <person name="Henrissat B."/>
            <person name="Grigoriev I.V."/>
            <person name="Hibbett D.S."/>
            <person name="Martin F."/>
            <person name="Nordberg H.P."/>
            <person name="Cantor M.N."/>
            <person name="Hua S.X."/>
        </authorList>
    </citation>
    <scope>NUCLEOTIDE SEQUENCE [LARGE SCALE GENOMIC DNA]</scope>
    <source>
        <strain evidence="3">h7</strain>
    </source>
</reference>
<evidence type="ECO:0000313" key="2">
    <source>
        <dbReference type="EMBL" id="KIM47238.1"/>
    </source>
</evidence>
<accession>A0A0C2YBM4</accession>
<feature type="compositionally biased region" description="Basic residues" evidence="1">
    <location>
        <begin position="10"/>
        <end position="19"/>
    </location>
</feature>
<name>A0A0C2YBM4_HEBCY</name>
<dbReference type="Proteomes" id="UP000053424">
    <property type="component" value="Unassembled WGS sequence"/>
</dbReference>
<reference evidence="3" key="2">
    <citation type="submission" date="2015-01" db="EMBL/GenBank/DDBJ databases">
        <title>Evolutionary Origins and Diversification of the Mycorrhizal Mutualists.</title>
        <authorList>
            <consortium name="DOE Joint Genome Institute"/>
            <consortium name="Mycorrhizal Genomics Consortium"/>
            <person name="Kohler A."/>
            <person name="Kuo A."/>
            <person name="Nagy L.G."/>
            <person name="Floudas D."/>
            <person name="Copeland A."/>
            <person name="Barry K.W."/>
            <person name="Cichocki N."/>
            <person name="Veneault-Fourrey C."/>
            <person name="LaButti K."/>
            <person name="Lindquist E.A."/>
            <person name="Lipzen A."/>
            <person name="Lundell T."/>
            <person name="Morin E."/>
            <person name="Murat C."/>
            <person name="Riley R."/>
            <person name="Ohm R."/>
            <person name="Sun H."/>
            <person name="Tunlid A."/>
            <person name="Henrissat B."/>
            <person name="Grigoriev I.V."/>
            <person name="Hibbett D.S."/>
            <person name="Martin F."/>
        </authorList>
    </citation>
    <scope>NUCLEOTIDE SEQUENCE [LARGE SCALE GENOMIC DNA]</scope>
    <source>
        <strain evidence="3">h7</strain>
    </source>
</reference>
<organism evidence="2 3">
    <name type="scientific">Hebeloma cylindrosporum</name>
    <dbReference type="NCBI Taxonomy" id="76867"/>
    <lineage>
        <taxon>Eukaryota</taxon>
        <taxon>Fungi</taxon>
        <taxon>Dikarya</taxon>
        <taxon>Basidiomycota</taxon>
        <taxon>Agaricomycotina</taxon>
        <taxon>Agaricomycetes</taxon>
        <taxon>Agaricomycetidae</taxon>
        <taxon>Agaricales</taxon>
        <taxon>Agaricineae</taxon>
        <taxon>Hymenogastraceae</taxon>
        <taxon>Hebeloma</taxon>
    </lineage>
</organism>